<dbReference type="SUPFAM" id="SSF52540">
    <property type="entry name" value="P-loop containing nucleoside triphosphate hydrolases"/>
    <property type="match status" value="1"/>
</dbReference>
<accession>A0A9D4L8J9</accession>
<keyword evidence="1" id="KW-0547">Nucleotide-binding</keyword>
<keyword evidence="2" id="KW-0342">GTP-binding</keyword>
<dbReference type="CDD" id="cd00157">
    <property type="entry name" value="Rho"/>
    <property type="match status" value="1"/>
</dbReference>
<dbReference type="Pfam" id="PF00071">
    <property type="entry name" value="Ras"/>
    <property type="match status" value="1"/>
</dbReference>
<dbReference type="SMART" id="SM00173">
    <property type="entry name" value="RAS"/>
    <property type="match status" value="1"/>
</dbReference>
<dbReference type="PANTHER" id="PTHR24072">
    <property type="entry name" value="RHO FAMILY GTPASE"/>
    <property type="match status" value="1"/>
</dbReference>
<dbReference type="NCBIfam" id="TIGR00231">
    <property type="entry name" value="small_GTP"/>
    <property type="match status" value="1"/>
</dbReference>
<protein>
    <submittedName>
        <fullName evidence="3">Uncharacterized protein</fullName>
    </submittedName>
</protein>
<evidence type="ECO:0000313" key="3">
    <source>
        <dbReference type="EMBL" id="KAH3853823.1"/>
    </source>
</evidence>
<reference evidence="3" key="1">
    <citation type="journal article" date="2019" name="bioRxiv">
        <title>The Genome of the Zebra Mussel, Dreissena polymorpha: A Resource for Invasive Species Research.</title>
        <authorList>
            <person name="McCartney M.A."/>
            <person name="Auch B."/>
            <person name="Kono T."/>
            <person name="Mallez S."/>
            <person name="Zhang Y."/>
            <person name="Obille A."/>
            <person name="Becker A."/>
            <person name="Abrahante J.E."/>
            <person name="Garbe J."/>
            <person name="Badalamenti J.P."/>
            <person name="Herman A."/>
            <person name="Mangelson H."/>
            <person name="Liachko I."/>
            <person name="Sullivan S."/>
            <person name="Sone E.D."/>
            <person name="Koren S."/>
            <person name="Silverstein K.A.T."/>
            <person name="Beckman K.B."/>
            <person name="Gohl D.M."/>
        </authorList>
    </citation>
    <scope>NUCLEOTIDE SEQUENCE</scope>
    <source>
        <strain evidence="3">Duluth1</strain>
        <tissue evidence="3">Whole animal</tissue>
    </source>
</reference>
<dbReference type="AlphaFoldDB" id="A0A9D4L8J9"/>
<dbReference type="InterPro" id="IPR027417">
    <property type="entry name" value="P-loop_NTPase"/>
</dbReference>
<dbReference type="InterPro" id="IPR005225">
    <property type="entry name" value="Small_GTP-bd"/>
</dbReference>
<dbReference type="GO" id="GO:0007264">
    <property type="term" value="P:small GTPase-mediated signal transduction"/>
    <property type="evidence" value="ECO:0007669"/>
    <property type="project" value="InterPro"/>
</dbReference>
<dbReference type="OrthoDB" id="25896at2759"/>
<dbReference type="Proteomes" id="UP000828390">
    <property type="component" value="Unassembled WGS sequence"/>
</dbReference>
<reference evidence="3" key="2">
    <citation type="submission" date="2020-11" db="EMBL/GenBank/DDBJ databases">
        <authorList>
            <person name="McCartney M.A."/>
            <person name="Auch B."/>
            <person name="Kono T."/>
            <person name="Mallez S."/>
            <person name="Becker A."/>
            <person name="Gohl D.M."/>
            <person name="Silverstein K.A.T."/>
            <person name="Koren S."/>
            <person name="Bechman K.B."/>
            <person name="Herman A."/>
            <person name="Abrahante J.E."/>
            <person name="Garbe J."/>
        </authorList>
    </citation>
    <scope>NUCLEOTIDE SEQUENCE</scope>
    <source>
        <strain evidence="3">Duluth1</strain>
        <tissue evidence="3">Whole animal</tissue>
    </source>
</reference>
<proteinExistence type="predicted"/>
<organism evidence="3 4">
    <name type="scientific">Dreissena polymorpha</name>
    <name type="common">Zebra mussel</name>
    <name type="synonym">Mytilus polymorpha</name>
    <dbReference type="NCBI Taxonomy" id="45954"/>
    <lineage>
        <taxon>Eukaryota</taxon>
        <taxon>Metazoa</taxon>
        <taxon>Spiralia</taxon>
        <taxon>Lophotrochozoa</taxon>
        <taxon>Mollusca</taxon>
        <taxon>Bivalvia</taxon>
        <taxon>Autobranchia</taxon>
        <taxon>Heteroconchia</taxon>
        <taxon>Euheterodonta</taxon>
        <taxon>Imparidentia</taxon>
        <taxon>Neoheterodontei</taxon>
        <taxon>Myida</taxon>
        <taxon>Dreissenoidea</taxon>
        <taxon>Dreissenidae</taxon>
        <taxon>Dreissena</taxon>
    </lineage>
</organism>
<dbReference type="GO" id="GO:0005525">
    <property type="term" value="F:GTP binding"/>
    <property type="evidence" value="ECO:0007669"/>
    <property type="project" value="UniProtKB-KW"/>
</dbReference>
<dbReference type="PROSITE" id="PS51421">
    <property type="entry name" value="RAS"/>
    <property type="match status" value="1"/>
</dbReference>
<dbReference type="SMART" id="SM00175">
    <property type="entry name" value="RAB"/>
    <property type="match status" value="1"/>
</dbReference>
<evidence type="ECO:0000256" key="2">
    <source>
        <dbReference type="ARBA" id="ARBA00023134"/>
    </source>
</evidence>
<dbReference type="PROSITE" id="PS51420">
    <property type="entry name" value="RHO"/>
    <property type="match status" value="1"/>
</dbReference>
<name>A0A9D4L8J9_DREPO</name>
<gene>
    <name evidence="3" type="ORF">DPMN_096358</name>
</gene>
<dbReference type="Gene3D" id="3.40.50.300">
    <property type="entry name" value="P-loop containing nucleotide triphosphate hydrolases"/>
    <property type="match status" value="1"/>
</dbReference>
<sequence>MKMVASGEVSRVVSCTMVGDGLVGKTSIVRKFARQSSTEQYVATVFDNFAGSVTINGSKTTVSVFDTAGQQEYEGLRVFTYSQSDVILVCFSVVDRESFLNVSDFWVPEIRLHVGKSKPIVLVATQADLRGSPKTVSISKQEGRNLACKIGAKLYLETSSKDSESINTVFEHAVISAVKQKKCKLSLFDKLLRR</sequence>
<keyword evidence="4" id="KW-1185">Reference proteome</keyword>
<dbReference type="EMBL" id="JAIWYP010000003">
    <property type="protein sequence ID" value="KAH3853823.1"/>
    <property type="molecule type" value="Genomic_DNA"/>
</dbReference>
<dbReference type="PROSITE" id="PS51419">
    <property type="entry name" value="RAB"/>
    <property type="match status" value="1"/>
</dbReference>
<dbReference type="GO" id="GO:0003924">
    <property type="term" value="F:GTPase activity"/>
    <property type="evidence" value="ECO:0007669"/>
    <property type="project" value="InterPro"/>
</dbReference>
<evidence type="ECO:0000313" key="4">
    <source>
        <dbReference type="Proteomes" id="UP000828390"/>
    </source>
</evidence>
<comment type="caution">
    <text evidence="3">The sequence shown here is derived from an EMBL/GenBank/DDBJ whole genome shotgun (WGS) entry which is preliminary data.</text>
</comment>
<dbReference type="InterPro" id="IPR003578">
    <property type="entry name" value="Small_GTPase_Rho"/>
</dbReference>
<dbReference type="SMART" id="SM00174">
    <property type="entry name" value="RHO"/>
    <property type="match status" value="1"/>
</dbReference>
<dbReference type="PRINTS" id="PR00449">
    <property type="entry name" value="RASTRNSFRMNG"/>
</dbReference>
<dbReference type="InterPro" id="IPR001806">
    <property type="entry name" value="Small_GTPase"/>
</dbReference>
<evidence type="ECO:0000256" key="1">
    <source>
        <dbReference type="ARBA" id="ARBA00022741"/>
    </source>
</evidence>